<dbReference type="PROSITE" id="PS50086">
    <property type="entry name" value="TBC_RABGAP"/>
    <property type="match status" value="1"/>
</dbReference>
<dbReference type="GeneID" id="30962419"/>
<dbReference type="RefSeq" id="XP_020045794.1">
    <property type="nucleotide sequence ID" value="XM_020188783.1"/>
</dbReference>
<dbReference type="InterPro" id="IPR035969">
    <property type="entry name" value="Rab-GAP_TBC_sf"/>
</dbReference>
<dbReference type="OrthoDB" id="26371at2759"/>
<name>A0A1D2VDF0_9ASCO</name>
<dbReference type="Gene3D" id="1.10.8.270">
    <property type="entry name" value="putative rabgap domain of human tbc1 domain family member 14 like domains"/>
    <property type="match status" value="1"/>
</dbReference>
<dbReference type="Pfam" id="PF00566">
    <property type="entry name" value="RabGAP-TBC"/>
    <property type="match status" value="1"/>
</dbReference>
<sequence>MSQIYLNLNSLQFGIKSNYKSIIIDPRSNLYNLTYPLSLINNSKLIINKTFNLNSIAQNEQINASLSRFNKFKKILLTSNSIIDLNNLKKLSWNGIPMEFRSISWQLLLNYLPSNNDRRASTLKRKRKEYLDSINQLFNNSNDGPIKDQTTWHQISIDVPRTNPHLKLYSYPIIQKSLERILYLWAVRHPASGYVQGINDLSTPFFQVFLSNYLNLDNNKNSLDNFDPSNVNQDILNAVEADTFWCLTKLLDSIQDNYIHAQPGIIRQVNELKDLIYRIDIELANHLEKEGIEFLQFSFRWMNCLLMRELSIDNIIRMWDTYLTEGINGFSEFHIYVCAAFLVKWSDELKQMEFQDIMIFLQNPPTTNWTEEDVGVLLSEAYVWQSLYKNASAHLKSHS</sequence>
<dbReference type="Gene3D" id="1.10.472.80">
    <property type="entry name" value="Ypt/Rab-GAP domain of gyp1p, domain 3"/>
    <property type="match status" value="1"/>
</dbReference>
<dbReference type="InterPro" id="IPR000195">
    <property type="entry name" value="Rab-GAP-TBC_dom"/>
</dbReference>
<dbReference type="GO" id="GO:0071889">
    <property type="term" value="F:14-3-3 protein binding"/>
    <property type="evidence" value="ECO:0007669"/>
    <property type="project" value="UniProtKB-ARBA"/>
</dbReference>
<dbReference type="GO" id="GO:0005096">
    <property type="term" value="F:GTPase activator activity"/>
    <property type="evidence" value="ECO:0007669"/>
    <property type="project" value="UniProtKB-KW"/>
</dbReference>
<evidence type="ECO:0000259" key="3">
    <source>
        <dbReference type="PROSITE" id="PS50086"/>
    </source>
</evidence>
<dbReference type="GO" id="GO:0005795">
    <property type="term" value="C:Golgi stack"/>
    <property type="evidence" value="ECO:0007669"/>
    <property type="project" value="UniProtKB-SubCell"/>
</dbReference>
<proteinExistence type="predicted"/>
<reference evidence="5" key="1">
    <citation type="submission" date="2016-05" db="EMBL/GenBank/DDBJ databases">
        <title>Comparative genomics of biotechnologically important yeasts.</title>
        <authorList>
            <consortium name="DOE Joint Genome Institute"/>
            <person name="Riley R."/>
            <person name="Haridas S."/>
            <person name="Wolfe K.H."/>
            <person name="Lopes M.R."/>
            <person name="Hittinger C.T."/>
            <person name="Goker M."/>
            <person name="Salamov A."/>
            <person name="Wisecaver J."/>
            <person name="Long T.M."/>
            <person name="Aerts A.L."/>
            <person name="Barry K."/>
            <person name="Choi C."/>
            <person name="Clum A."/>
            <person name="Coughlan A.Y."/>
            <person name="Deshpande S."/>
            <person name="Douglass A.P."/>
            <person name="Hanson S.J."/>
            <person name="Klenk H.-P."/>
            <person name="Labutti K."/>
            <person name="Lapidus A."/>
            <person name="Lindquist E."/>
            <person name="Lipzen A."/>
            <person name="Meier-Kolthoff J.P."/>
            <person name="Ohm R.A."/>
            <person name="Otillar R.P."/>
            <person name="Pangilinan J."/>
            <person name="Peng Y."/>
            <person name="Rokas A."/>
            <person name="Rosa C.A."/>
            <person name="Scheuner C."/>
            <person name="Sibirny A.A."/>
            <person name="Slot J.C."/>
            <person name="Stielow J.B."/>
            <person name="Sun H."/>
            <person name="Kurtzman C.P."/>
            <person name="Blackwell M."/>
            <person name="Grigoriev I.V."/>
            <person name="Jeffries T.W."/>
        </authorList>
    </citation>
    <scope>NUCLEOTIDE SEQUENCE [LARGE SCALE GENOMIC DNA]</scope>
    <source>
        <strain evidence="5">DSM 1968</strain>
    </source>
</reference>
<dbReference type="PANTHER" id="PTHR22957">
    <property type="entry name" value="TBC1 DOMAIN FAMILY MEMBER GTPASE-ACTIVATING PROTEIN"/>
    <property type="match status" value="1"/>
</dbReference>
<organism evidence="4 5">
    <name type="scientific">Ascoidea rubescens DSM 1968</name>
    <dbReference type="NCBI Taxonomy" id="1344418"/>
    <lineage>
        <taxon>Eukaryota</taxon>
        <taxon>Fungi</taxon>
        <taxon>Dikarya</taxon>
        <taxon>Ascomycota</taxon>
        <taxon>Saccharomycotina</taxon>
        <taxon>Saccharomycetes</taxon>
        <taxon>Ascoideaceae</taxon>
        <taxon>Ascoidea</taxon>
    </lineage>
</organism>
<keyword evidence="2" id="KW-0343">GTPase activation</keyword>
<dbReference type="SMART" id="SM00164">
    <property type="entry name" value="TBC"/>
    <property type="match status" value="1"/>
</dbReference>
<dbReference type="AlphaFoldDB" id="A0A1D2VDF0"/>
<dbReference type="FunFam" id="1.10.472.80:FF:000001">
    <property type="entry name" value="TBC1 domain family member 22B"/>
    <property type="match status" value="1"/>
</dbReference>
<protein>
    <submittedName>
        <fullName evidence="4">RabGAP/TBC</fullName>
    </submittedName>
</protein>
<dbReference type="PANTHER" id="PTHR22957:SF26">
    <property type="entry name" value="LD44506P"/>
    <property type="match status" value="1"/>
</dbReference>
<feature type="domain" description="Rab-GAP TBC" evidence="3">
    <location>
        <begin position="95"/>
        <end position="326"/>
    </location>
</feature>
<dbReference type="STRING" id="1344418.A0A1D2VDF0"/>
<accession>A0A1D2VDF0</accession>
<keyword evidence="5" id="KW-1185">Reference proteome</keyword>
<dbReference type="Gene3D" id="1.10.10.750">
    <property type="entry name" value="Ypt/Rab-GAP domain of gyp1p, domain 1"/>
    <property type="match status" value="1"/>
</dbReference>
<evidence type="ECO:0000313" key="4">
    <source>
        <dbReference type="EMBL" id="ODV59487.1"/>
    </source>
</evidence>
<dbReference type="InParanoid" id="A0A1D2VDF0"/>
<comment type="subcellular location">
    <subcellularLocation>
        <location evidence="1">Golgi apparatus</location>
        <location evidence="1">Golgi stack</location>
    </subcellularLocation>
</comment>
<dbReference type="EMBL" id="KV454486">
    <property type="protein sequence ID" value="ODV59487.1"/>
    <property type="molecule type" value="Genomic_DNA"/>
</dbReference>
<evidence type="ECO:0000256" key="1">
    <source>
        <dbReference type="ARBA" id="ARBA00004348"/>
    </source>
</evidence>
<dbReference type="FunCoup" id="A0A1D2VDF0">
    <property type="interactions" value="1091"/>
</dbReference>
<gene>
    <name evidence="4" type="ORF">ASCRUDRAFT_112989</name>
</gene>
<dbReference type="SUPFAM" id="SSF47923">
    <property type="entry name" value="Ypt/Rab-GAP domain of gyp1p"/>
    <property type="match status" value="2"/>
</dbReference>
<evidence type="ECO:0000256" key="2">
    <source>
        <dbReference type="ARBA" id="ARBA00022468"/>
    </source>
</evidence>
<dbReference type="FunFam" id="1.10.8.270:FF:000004">
    <property type="entry name" value="TBC1 domain family, member 22B"/>
    <property type="match status" value="1"/>
</dbReference>
<dbReference type="Proteomes" id="UP000095038">
    <property type="component" value="Unassembled WGS sequence"/>
</dbReference>
<evidence type="ECO:0000313" key="5">
    <source>
        <dbReference type="Proteomes" id="UP000095038"/>
    </source>
</evidence>